<gene>
    <name evidence="1" type="ORF">ACFFLH_14480</name>
</gene>
<reference evidence="1 2" key="1">
    <citation type="submission" date="2024-09" db="EMBL/GenBank/DDBJ databases">
        <authorList>
            <person name="Sun Q."/>
            <person name="Mori K."/>
        </authorList>
    </citation>
    <scope>NUCLEOTIDE SEQUENCE [LARGE SCALE GENOMIC DNA]</scope>
    <source>
        <strain evidence="1 2">ATCC 51285</strain>
    </source>
</reference>
<comment type="caution">
    <text evidence="1">The sequence shown here is derived from an EMBL/GenBank/DDBJ whole genome shotgun (WGS) entry which is preliminary data.</text>
</comment>
<proteinExistence type="predicted"/>
<sequence length="431" mass="48358">MVDVCAKTVVYGTGGAASQLLANHGQSLGEVCFAATQGGGEFMGQPVMGLEELAASGLSRIIIASTYLNAILTALQQHGIPLTQVAWYFHEEDRILEADEIGINLLDHEQVLYAFYDLAMNPSTYDSAVFAARAEMERQRLGKQGIHFVIVPSLIAGGRPGDLWRYGGMSEVHWRQDYIVAGVFRLLPSCVGCSRLAYRQEARALQARASACFPTDYDLDHPQDEHKMTLLYPAWQAGGDPLCLQAPPKALEQVRQWLIPQVGGRKLLTLTMREYDYQQGRNTQVEAWASFFASLDQQQYAVVIVRDTDKALAPLPSALQGYISFPQASFDVNFRMALYELAYLNLTINTGPSALMYFSKVPYLMFKWYLPEYSVTSAEFHRSRFGMEVGENFPPAKPWQKFIWEPDQQDVIAAEFAAWEQAHEQKQEVVL</sequence>
<dbReference type="Proteomes" id="UP001589628">
    <property type="component" value="Unassembled WGS sequence"/>
</dbReference>
<accession>A0ABV5ZFL9</accession>
<evidence type="ECO:0000313" key="1">
    <source>
        <dbReference type="EMBL" id="MFB9887625.1"/>
    </source>
</evidence>
<dbReference type="EMBL" id="JBHLZN010000005">
    <property type="protein sequence ID" value="MFB9887625.1"/>
    <property type="molecule type" value="Genomic_DNA"/>
</dbReference>
<protein>
    <submittedName>
        <fullName evidence="1">Uncharacterized protein</fullName>
    </submittedName>
</protein>
<keyword evidence="2" id="KW-1185">Reference proteome</keyword>
<evidence type="ECO:0000313" key="2">
    <source>
        <dbReference type="Proteomes" id="UP001589628"/>
    </source>
</evidence>
<name>A0ABV5ZFL9_9GAMM</name>
<organism evidence="1 2">
    <name type="scientific">Balneatrix alpica</name>
    <dbReference type="NCBI Taxonomy" id="75684"/>
    <lineage>
        <taxon>Bacteria</taxon>
        <taxon>Pseudomonadati</taxon>
        <taxon>Pseudomonadota</taxon>
        <taxon>Gammaproteobacteria</taxon>
        <taxon>Oceanospirillales</taxon>
        <taxon>Balneatrichaceae</taxon>
        <taxon>Balneatrix</taxon>
    </lineage>
</organism>
<dbReference type="RefSeq" id="WP_027312780.1">
    <property type="nucleotide sequence ID" value="NZ_JBHLZN010000005.1"/>
</dbReference>